<keyword evidence="7" id="KW-0829">Tyrosine-protein kinase</keyword>
<evidence type="ECO:0000313" key="10">
    <source>
        <dbReference type="EMBL" id="MDQ0339449.1"/>
    </source>
</evidence>
<comment type="similarity">
    <text evidence="1">Belongs to the CpsD/CapB family.</text>
</comment>
<evidence type="ECO:0000256" key="5">
    <source>
        <dbReference type="ARBA" id="ARBA00022777"/>
    </source>
</evidence>
<dbReference type="InterPro" id="IPR025669">
    <property type="entry name" value="AAA_dom"/>
</dbReference>
<dbReference type="InterPro" id="IPR050445">
    <property type="entry name" value="Bact_polysacc_biosynth/exp"/>
</dbReference>
<evidence type="ECO:0000256" key="7">
    <source>
        <dbReference type="ARBA" id="ARBA00023137"/>
    </source>
</evidence>
<evidence type="ECO:0000256" key="4">
    <source>
        <dbReference type="ARBA" id="ARBA00022741"/>
    </source>
</evidence>
<keyword evidence="5" id="KW-0418">Kinase</keyword>
<sequence>MKPRQSATKRRSLITLQDPKSPISEAFRTLRTNIQFASVDKELRTLMVTSTGPGEGKSTVSANLAITLAQAGKSVLFIDADMRKPTVNHTFSFLNNEGLTNVLSGGATLEEVIRTDTDVEGLEVLTSGPIPPNPAELLGSKRMKALIEEAQTKYDVVLFDTPPVIAVTDAQILASQVDGVILVVSSGKTNQELAVKAKGLLETVQANIIGCVLNNRKLSNNSHYYYYYGER</sequence>
<accession>A0ABU0CSX4</accession>
<feature type="domain" description="AAA" evidence="9">
    <location>
        <begin position="53"/>
        <end position="186"/>
    </location>
</feature>
<gene>
    <name evidence="10" type="ORF">J2S00_002236</name>
</gene>
<organism evidence="10 11">
    <name type="scientific">Caldalkalibacillus uzonensis</name>
    <dbReference type="NCBI Taxonomy" id="353224"/>
    <lineage>
        <taxon>Bacteria</taxon>
        <taxon>Bacillati</taxon>
        <taxon>Bacillota</taxon>
        <taxon>Bacilli</taxon>
        <taxon>Bacillales</taxon>
        <taxon>Bacillaceae</taxon>
        <taxon>Caldalkalibacillus</taxon>
    </lineage>
</organism>
<evidence type="ECO:0000313" key="11">
    <source>
        <dbReference type="Proteomes" id="UP001232445"/>
    </source>
</evidence>
<dbReference type="PANTHER" id="PTHR32309:SF13">
    <property type="entry name" value="FERRIC ENTEROBACTIN TRANSPORT PROTEIN FEPE"/>
    <property type="match status" value="1"/>
</dbReference>
<dbReference type="PANTHER" id="PTHR32309">
    <property type="entry name" value="TYROSINE-PROTEIN KINASE"/>
    <property type="match status" value="1"/>
</dbReference>
<keyword evidence="11" id="KW-1185">Reference proteome</keyword>
<dbReference type="InterPro" id="IPR005702">
    <property type="entry name" value="Wzc-like_C"/>
</dbReference>
<dbReference type="EC" id="2.7.10.2" evidence="2"/>
<dbReference type="Proteomes" id="UP001232445">
    <property type="component" value="Unassembled WGS sequence"/>
</dbReference>
<evidence type="ECO:0000259" key="9">
    <source>
        <dbReference type="Pfam" id="PF13614"/>
    </source>
</evidence>
<dbReference type="SUPFAM" id="SSF52540">
    <property type="entry name" value="P-loop containing nucleoside triphosphate hydrolases"/>
    <property type="match status" value="1"/>
</dbReference>
<dbReference type="EMBL" id="JAUSUQ010000007">
    <property type="protein sequence ID" value="MDQ0339449.1"/>
    <property type="molecule type" value="Genomic_DNA"/>
</dbReference>
<dbReference type="RefSeq" id="WP_307339425.1">
    <property type="nucleotide sequence ID" value="NZ_JAUSUQ010000007.1"/>
</dbReference>
<dbReference type="NCBIfam" id="TIGR01007">
    <property type="entry name" value="eps_fam"/>
    <property type="match status" value="1"/>
</dbReference>
<evidence type="ECO:0000256" key="6">
    <source>
        <dbReference type="ARBA" id="ARBA00022840"/>
    </source>
</evidence>
<dbReference type="InterPro" id="IPR027417">
    <property type="entry name" value="P-loop_NTPase"/>
</dbReference>
<dbReference type="Gene3D" id="3.40.50.300">
    <property type="entry name" value="P-loop containing nucleotide triphosphate hydrolases"/>
    <property type="match status" value="1"/>
</dbReference>
<proteinExistence type="inferred from homology"/>
<reference evidence="10 11" key="1">
    <citation type="submission" date="2023-07" db="EMBL/GenBank/DDBJ databases">
        <title>Genomic Encyclopedia of Type Strains, Phase IV (KMG-IV): sequencing the most valuable type-strain genomes for metagenomic binning, comparative biology and taxonomic classification.</title>
        <authorList>
            <person name="Goeker M."/>
        </authorList>
    </citation>
    <scope>NUCLEOTIDE SEQUENCE [LARGE SCALE GENOMIC DNA]</scope>
    <source>
        <strain evidence="10 11">DSM 17740</strain>
    </source>
</reference>
<keyword evidence="4" id="KW-0547">Nucleotide-binding</keyword>
<name>A0ABU0CSX4_9BACI</name>
<evidence type="ECO:0000256" key="3">
    <source>
        <dbReference type="ARBA" id="ARBA00022679"/>
    </source>
</evidence>
<dbReference type="CDD" id="cd05387">
    <property type="entry name" value="BY-kinase"/>
    <property type="match status" value="1"/>
</dbReference>
<keyword evidence="3" id="KW-0808">Transferase</keyword>
<dbReference type="Pfam" id="PF13614">
    <property type="entry name" value="AAA_31"/>
    <property type="match status" value="1"/>
</dbReference>
<comment type="catalytic activity">
    <reaction evidence="8">
        <text>L-tyrosyl-[protein] + ATP = O-phospho-L-tyrosyl-[protein] + ADP + H(+)</text>
        <dbReference type="Rhea" id="RHEA:10596"/>
        <dbReference type="Rhea" id="RHEA-COMP:10136"/>
        <dbReference type="Rhea" id="RHEA-COMP:20101"/>
        <dbReference type="ChEBI" id="CHEBI:15378"/>
        <dbReference type="ChEBI" id="CHEBI:30616"/>
        <dbReference type="ChEBI" id="CHEBI:46858"/>
        <dbReference type="ChEBI" id="CHEBI:61978"/>
        <dbReference type="ChEBI" id="CHEBI:456216"/>
        <dbReference type="EC" id="2.7.10.2"/>
    </reaction>
</comment>
<evidence type="ECO:0000256" key="8">
    <source>
        <dbReference type="ARBA" id="ARBA00051245"/>
    </source>
</evidence>
<evidence type="ECO:0000256" key="2">
    <source>
        <dbReference type="ARBA" id="ARBA00011903"/>
    </source>
</evidence>
<keyword evidence="6" id="KW-0067">ATP-binding</keyword>
<evidence type="ECO:0000256" key="1">
    <source>
        <dbReference type="ARBA" id="ARBA00007316"/>
    </source>
</evidence>
<protein>
    <recommendedName>
        <fullName evidence="2">non-specific protein-tyrosine kinase</fullName>
        <ecNumber evidence="2">2.7.10.2</ecNumber>
    </recommendedName>
</protein>
<comment type="caution">
    <text evidence="10">The sequence shown here is derived from an EMBL/GenBank/DDBJ whole genome shotgun (WGS) entry which is preliminary data.</text>
</comment>